<dbReference type="GO" id="GO:0015631">
    <property type="term" value="F:tubulin binding"/>
    <property type="evidence" value="ECO:0007669"/>
    <property type="project" value="InterPro"/>
</dbReference>
<dbReference type="PANTHER" id="PTHR12932:SF9">
    <property type="entry name" value="TUBULIN POLYMERIZATION-PROMOTING PROTEIN HOMOLOG"/>
    <property type="match status" value="1"/>
</dbReference>
<dbReference type="Proteomes" id="UP000604046">
    <property type="component" value="Unassembled WGS sequence"/>
</dbReference>
<proteinExistence type="inferred from homology"/>
<dbReference type="GO" id="GO:0005874">
    <property type="term" value="C:microtubule"/>
    <property type="evidence" value="ECO:0007669"/>
    <property type="project" value="TreeGrafter"/>
</dbReference>
<dbReference type="PANTHER" id="PTHR12932">
    <property type="entry name" value="P25 ALPHA-RELATED"/>
    <property type="match status" value="1"/>
</dbReference>
<sequence>MDSRQFDKFCREAGYIDAKFTTADADLLFTTITARGPRRLSSGQFEAALRLLADRKRLSLDSVFAKMRSSWKSARTAGAHGAATPAALGLHTMPRQRSRAQSSPPSDGRGPASREGWFYPLDNGYLPSVKRHSKRPG</sequence>
<dbReference type="EMBL" id="CAJNDS010000516">
    <property type="protein sequence ID" value="CAE7214312.1"/>
    <property type="molecule type" value="Genomic_DNA"/>
</dbReference>
<evidence type="ECO:0000256" key="2">
    <source>
        <dbReference type="SAM" id="MobiDB-lite"/>
    </source>
</evidence>
<dbReference type="GO" id="GO:0001578">
    <property type="term" value="P:microtubule bundle formation"/>
    <property type="evidence" value="ECO:0007669"/>
    <property type="project" value="TreeGrafter"/>
</dbReference>
<dbReference type="InterPro" id="IPR011992">
    <property type="entry name" value="EF-hand-dom_pair"/>
</dbReference>
<dbReference type="Gene3D" id="1.10.238.10">
    <property type="entry name" value="EF-hand"/>
    <property type="match status" value="1"/>
</dbReference>
<gene>
    <name evidence="3" type="primary">ABCG22</name>
    <name evidence="3" type="ORF">SNAT2548_LOCUS7427</name>
</gene>
<protein>
    <submittedName>
        <fullName evidence="3">ABCG22 protein</fullName>
    </submittedName>
</protein>
<name>A0A812JZT0_9DINO</name>
<feature type="compositionally biased region" description="Low complexity" evidence="2">
    <location>
        <begin position="75"/>
        <end position="92"/>
    </location>
</feature>
<dbReference type="GO" id="GO:0032273">
    <property type="term" value="P:positive regulation of protein polymerization"/>
    <property type="evidence" value="ECO:0007669"/>
    <property type="project" value="TreeGrafter"/>
</dbReference>
<dbReference type="Pfam" id="PF05517">
    <property type="entry name" value="p25-alpha"/>
    <property type="match status" value="1"/>
</dbReference>
<dbReference type="OrthoDB" id="548799at2759"/>
<comment type="caution">
    <text evidence="3">The sequence shown here is derived from an EMBL/GenBank/DDBJ whole genome shotgun (WGS) entry which is preliminary data.</text>
</comment>
<organism evidence="3 4">
    <name type="scientific">Symbiodinium natans</name>
    <dbReference type="NCBI Taxonomy" id="878477"/>
    <lineage>
        <taxon>Eukaryota</taxon>
        <taxon>Sar</taxon>
        <taxon>Alveolata</taxon>
        <taxon>Dinophyceae</taxon>
        <taxon>Suessiales</taxon>
        <taxon>Symbiodiniaceae</taxon>
        <taxon>Symbiodinium</taxon>
    </lineage>
</organism>
<accession>A0A812JZT0</accession>
<evidence type="ECO:0000256" key="1">
    <source>
        <dbReference type="ARBA" id="ARBA00010994"/>
    </source>
</evidence>
<reference evidence="3" key="1">
    <citation type="submission" date="2021-02" db="EMBL/GenBank/DDBJ databases">
        <authorList>
            <person name="Dougan E. K."/>
            <person name="Rhodes N."/>
            <person name="Thang M."/>
            <person name="Chan C."/>
        </authorList>
    </citation>
    <scope>NUCLEOTIDE SEQUENCE</scope>
</reference>
<evidence type="ECO:0000313" key="4">
    <source>
        <dbReference type="Proteomes" id="UP000604046"/>
    </source>
</evidence>
<keyword evidence="4" id="KW-1185">Reference proteome</keyword>
<comment type="similarity">
    <text evidence="1">Belongs to the TPPP family.</text>
</comment>
<feature type="region of interest" description="Disordered" evidence="2">
    <location>
        <begin position="75"/>
        <end position="137"/>
    </location>
</feature>
<dbReference type="SUPFAM" id="SSF47473">
    <property type="entry name" value="EF-hand"/>
    <property type="match status" value="1"/>
</dbReference>
<dbReference type="GO" id="GO:0046785">
    <property type="term" value="P:microtubule polymerization"/>
    <property type="evidence" value="ECO:0007669"/>
    <property type="project" value="InterPro"/>
</dbReference>
<evidence type="ECO:0000313" key="3">
    <source>
        <dbReference type="EMBL" id="CAE7214312.1"/>
    </source>
</evidence>
<dbReference type="AlphaFoldDB" id="A0A812JZT0"/>
<dbReference type="InterPro" id="IPR008907">
    <property type="entry name" value="TPP/p25"/>
</dbReference>